<evidence type="ECO:0000256" key="1">
    <source>
        <dbReference type="ARBA" id="ARBA00004651"/>
    </source>
</evidence>
<keyword evidence="3" id="KW-1003">Cell membrane</keyword>
<feature type="transmembrane region" description="Helical" evidence="9">
    <location>
        <begin position="156"/>
        <end position="179"/>
    </location>
</feature>
<evidence type="ECO:0000256" key="6">
    <source>
        <dbReference type="ARBA" id="ARBA00022989"/>
    </source>
</evidence>
<keyword evidence="7 9" id="KW-0472">Membrane</keyword>
<protein>
    <recommendedName>
        <fullName evidence="10">Major facilitator superfamily (MFS) profile domain-containing protein</fullName>
    </recommendedName>
</protein>
<evidence type="ECO:0000256" key="8">
    <source>
        <dbReference type="SAM" id="MobiDB-lite"/>
    </source>
</evidence>
<dbReference type="GO" id="GO:0005886">
    <property type="term" value="C:plasma membrane"/>
    <property type="evidence" value="ECO:0007669"/>
    <property type="project" value="UniProtKB-SubCell"/>
</dbReference>
<dbReference type="Gene3D" id="1.20.1250.20">
    <property type="entry name" value="MFS general substrate transporter like domains"/>
    <property type="match status" value="2"/>
</dbReference>
<feature type="region of interest" description="Disordered" evidence="8">
    <location>
        <begin position="504"/>
        <end position="525"/>
    </location>
</feature>
<evidence type="ECO:0000256" key="7">
    <source>
        <dbReference type="ARBA" id="ARBA00023136"/>
    </source>
</evidence>
<dbReference type="Pfam" id="PF00083">
    <property type="entry name" value="Sugar_tr"/>
    <property type="match status" value="1"/>
</dbReference>
<feature type="transmembrane region" description="Helical" evidence="9">
    <location>
        <begin position="293"/>
        <end position="313"/>
    </location>
</feature>
<organism evidence="11">
    <name type="scientific">Odontella aurita</name>
    <dbReference type="NCBI Taxonomy" id="265563"/>
    <lineage>
        <taxon>Eukaryota</taxon>
        <taxon>Sar</taxon>
        <taxon>Stramenopiles</taxon>
        <taxon>Ochrophyta</taxon>
        <taxon>Bacillariophyta</taxon>
        <taxon>Mediophyceae</taxon>
        <taxon>Biddulphiophycidae</taxon>
        <taxon>Eupodiscales</taxon>
        <taxon>Odontellaceae</taxon>
        <taxon>Odontella</taxon>
    </lineage>
</organism>
<evidence type="ECO:0000256" key="2">
    <source>
        <dbReference type="ARBA" id="ARBA00022448"/>
    </source>
</evidence>
<keyword evidence="5" id="KW-0769">Symport</keyword>
<dbReference type="EMBL" id="HBKQ01049047">
    <property type="protein sequence ID" value="CAE2274253.1"/>
    <property type="molecule type" value="Transcribed_RNA"/>
</dbReference>
<feature type="transmembrane region" description="Helical" evidence="9">
    <location>
        <begin position="333"/>
        <end position="352"/>
    </location>
</feature>
<name>A0A7S4JTZ8_9STRA</name>
<feature type="transmembrane region" description="Helical" evidence="9">
    <location>
        <begin position="126"/>
        <end position="144"/>
    </location>
</feature>
<evidence type="ECO:0000256" key="9">
    <source>
        <dbReference type="SAM" id="Phobius"/>
    </source>
</evidence>
<evidence type="ECO:0000256" key="3">
    <source>
        <dbReference type="ARBA" id="ARBA00022475"/>
    </source>
</evidence>
<accession>A0A7S4JTZ8</accession>
<dbReference type="PANTHER" id="PTHR43528">
    <property type="entry name" value="ALPHA-KETOGLUTARATE PERMEASE"/>
    <property type="match status" value="1"/>
</dbReference>
<feature type="transmembrane region" description="Helical" evidence="9">
    <location>
        <begin position="470"/>
        <end position="487"/>
    </location>
</feature>
<proteinExistence type="predicted"/>
<sequence length="539" mass="59195">MNTMQNIVSQVPDASLGSTSTLPLTPEEEQLKQEEESFYSAHDNKHGDDNIWGLLSGVGGNVYEWYDFAVYGLLAGEIGAAFFPDSSPELQLINSFGVYLAAYLMRPLGAVLFGEIGDRIAGRKNALVFSIVLITVPSVIMGLLPTYEMWGITAPILLVILRMFQGLSVGGQLAGSYVLSVEQSTASNRGFRGSICDASSVGGFLLASGVTTVVRHTFSSEQVQNWAWRVPFWFSLLLAPALYFIVKQSEESKLWSERSEQKEAENIIREQENEQTRPAVVDLLSSPFNRRQLAGMIGVMCATTSSFYIVFLWSPVYLSHLRGLVSEANADLMNFIMVGIYIVLLVISGKLSDSFPHRMDPMRIGLTGIVVAAPVMFGMYESESVVGIVLAQLQFIVCLAIVHGGLAAWEVELWMADPSLSFTGVAIGHNVASTVFGGTMPLIATALFYLSDDLAGDNEDALLPRLIPGLYVSMLACIALFSISFVIRHPHDVRTGEKKLRDAYHEDERRRKRRAKKKKKKRKVELAVVGGGSYLPPTT</sequence>
<feature type="transmembrane region" description="Helical" evidence="9">
    <location>
        <begin position="430"/>
        <end position="450"/>
    </location>
</feature>
<feature type="transmembrane region" description="Helical" evidence="9">
    <location>
        <begin position="191"/>
        <end position="214"/>
    </location>
</feature>
<keyword evidence="6 9" id="KW-1133">Transmembrane helix</keyword>
<keyword evidence="2" id="KW-0813">Transport</keyword>
<dbReference type="InterPro" id="IPR051084">
    <property type="entry name" value="H+-coupled_symporters"/>
</dbReference>
<gene>
    <name evidence="11" type="ORF">OAUR00152_LOCUS33889</name>
</gene>
<dbReference type="InterPro" id="IPR005828">
    <property type="entry name" value="MFS_sugar_transport-like"/>
</dbReference>
<dbReference type="PROSITE" id="PS00217">
    <property type="entry name" value="SUGAR_TRANSPORT_2"/>
    <property type="match status" value="1"/>
</dbReference>
<evidence type="ECO:0000256" key="5">
    <source>
        <dbReference type="ARBA" id="ARBA00022847"/>
    </source>
</evidence>
<feature type="transmembrane region" description="Helical" evidence="9">
    <location>
        <begin position="386"/>
        <end position="409"/>
    </location>
</feature>
<keyword evidence="4 9" id="KW-0812">Transmembrane</keyword>
<feature type="compositionally biased region" description="Basic residues" evidence="8">
    <location>
        <begin position="510"/>
        <end position="523"/>
    </location>
</feature>
<comment type="subcellular location">
    <subcellularLocation>
        <location evidence="1">Cell membrane</location>
        <topology evidence="1">Multi-pass membrane protein</topology>
    </subcellularLocation>
</comment>
<dbReference type="AlphaFoldDB" id="A0A7S4JTZ8"/>
<evidence type="ECO:0000313" key="11">
    <source>
        <dbReference type="EMBL" id="CAE2274253.1"/>
    </source>
</evidence>
<dbReference type="PROSITE" id="PS50850">
    <property type="entry name" value="MFS"/>
    <property type="match status" value="1"/>
</dbReference>
<dbReference type="InterPro" id="IPR020846">
    <property type="entry name" value="MFS_dom"/>
</dbReference>
<dbReference type="InterPro" id="IPR036259">
    <property type="entry name" value="MFS_trans_sf"/>
</dbReference>
<dbReference type="PANTHER" id="PTHR43528:SF1">
    <property type="entry name" value="ALPHA-KETOGLUTARATE PERMEASE"/>
    <property type="match status" value="1"/>
</dbReference>
<dbReference type="GO" id="GO:0015293">
    <property type="term" value="F:symporter activity"/>
    <property type="evidence" value="ECO:0007669"/>
    <property type="project" value="UniProtKB-KW"/>
</dbReference>
<evidence type="ECO:0000256" key="4">
    <source>
        <dbReference type="ARBA" id="ARBA00022692"/>
    </source>
</evidence>
<feature type="transmembrane region" description="Helical" evidence="9">
    <location>
        <begin position="364"/>
        <end position="380"/>
    </location>
</feature>
<dbReference type="SUPFAM" id="SSF103473">
    <property type="entry name" value="MFS general substrate transporter"/>
    <property type="match status" value="1"/>
</dbReference>
<reference evidence="11" key="1">
    <citation type="submission" date="2021-01" db="EMBL/GenBank/DDBJ databases">
        <authorList>
            <person name="Corre E."/>
            <person name="Pelletier E."/>
            <person name="Niang G."/>
            <person name="Scheremetjew M."/>
            <person name="Finn R."/>
            <person name="Kale V."/>
            <person name="Holt S."/>
            <person name="Cochrane G."/>
            <person name="Meng A."/>
            <person name="Brown T."/>
            <person name="Cohen L."/>
        </authorList>
    </citation>
    <scope>NUCLEOTIDE SEQUENCE</scope>
    <source>
        <strain evidence="11">Isolate 1302-5</strain>
    </source>
</reference>
<dbReference type="InterPro" id="IPR005829">
    <property type="entry name" value="Sugar_transporter_CS"/>
</dbReference>
<feature type="transmembrane region" description="Helical" evidence="9">
    <location>
        <begin position="226"/>
        <end position="246"/>
    </location>
</feature>
<feature type="domain" description="Major facilitator superfamily (MFS) profile" evidence="10">
    <location>
        <begin position="53"/>
        <end position="491"/>
    </location>
</feature>
<evidence type="ECO:0000259" key="10">
    <source>
        <dbReference type="PROSITE" id="PS50850"/>
    </source>
</evidence>